<evidence type="ECO:0000256" key="1">
    <source>
        <dbReference type="SAM" id="MobiDB-lite"/>
    </source>
</evidence>
<comment type="caution">
    <text evidence="2">The sequence shown here is derived from an EMBL/GenBank/DDBJ whole genome shotgun (WGS) entry which is preliminary data.</text>
</comment>
<dbReference type="InParanoid" id="A0A1Y2EFF9"/>
<keyword evidence="3" id="KW-1185">Reference proteome</keyword>
<feature type="region of interest" description="Disordered" evidence="1">
    <location>
        <begin position="533"/>
        <end position="653"/>
    </location>
</feature>
<dbReference type="RefSeq" id="XP_040720268.1">
    <property type="nucleotide sequence ID" value="XM_040859459.1"/>
</dbReference>
<feature type="compositionally biased region" description="Polar residues" evidence="1">
    <location>
        <begin position="616"/>
        <end position="628"/>
    </location>
</feature>
<dbReference type="OrthoDB" id="6079484at2759"/>
<accession>A0A1Y2EFF9</accession>
<name>A0A1Y2EFF9_9PEZI</name>
<reference evidence="2 3" key="1">
    <citation type="submission" date="2016-07" db="EMBL/GenBank/DDBJ databases">
        <title>Pervasive Adenine N6-methylation of Active Genes in Fungi.</title>
        <authorList>
            <consortium name="DOE Joint Genome Institute"/>
            <person name="Mondo S.J."/>
            <person name="Dannebaum R.O."/>
            <person name="Kuo R.C."/>
            <person name="Labutti K."/>
            <person name="Haridas S."/>
            <person name="Kuo A."/>
            <person name="Salamov A."/>
            <person name="Ahrendt S.R."/>
            <person name="Lipzen A."/>
            <person name="Sullivan W."/>
            <person name="Andreopoulos W.B."/>
            <person name="Clum A."/>
            <person name="Lindquist E."/>
            <person name="Daum C."/>
            <person name="Ramamoorthy G.K."/>
            <person name="Gryganskyi A."/>
            <person name="Culley D."/>
            <person name="Magnuson J.K."/>
            <person name="James T.Y."/>
            <person name="O'Malley M.A."/>
            <person name="Stajich J.E."/>
            <person name="Spatafora J.W."/>
            <person name="Visel A."/>
            <person name="Grigoriev I.V."/>
        </authorList>
    </citation>
    <scope>NUCLEOTIDE SEQUENCE [LARGE SCALE GENOMIC DNA]</scope>
    <source>
        <strain evidence="2 3">CBS 129021</strain>
    </source>
</reference>
<evidence type="ECO:0000313" key="3">
    <source>
        <dbReference type="Proteomes" id="UP000193689"/>
    </source>
</evidence>
<protein>
    <recommendedName>
        <fullName evidence="4">Aspartic peptidase domain-containing protein</fullName>
    </recommendedName>
</protein>
<organism evidence="2 3">
    <name type="scientific">Pseudomassariella vexata</name>
    <dbReference type="NCBI Taxonomy" id="1141098"/>
    <lineage>
        <taxon>Eukaryota</taxon>
        <taxon>Fungi</taxon>
        <taxon>Dikarya</taxon>
        <taxon>Ascomycota</taxon>
        <taxon>Pezizomycotina</taxon>
        <taxon>Sordariomycetes</taxon>
        <taxon>Xylariomycetidae</taxon>
        <taxon>Amphisphaeriales</taxon>
        <taxon>Pseudomassariaceae</taxon>
        <taxon>Pseudomassariella</taxon>
    </lineage>
</organism>
<dbReference type="EMBL" id="MCFJ01000002">
    <property type="protein sequence ID" value="ORY70318.1"/>
    <property type="molecule type" value="Genomic_DNA"/>
</dbReference>
<evidence type="ECO:0000313" key="2">
    <source>
        <dbReference type="EMBL" id="ORY70318.1"/>
    </source>
</evidence>
<dbReference type="InterPro" id="IPR021109">
    <property type="entry name" value="Peptidase_aspartic_dom_sf"/>
</dbReference>
<dbReference type="AlphaFoldDB" id="A0A1Y2EFF9"/>
<evidence type="ECO:0008006" key="4">
    <source>
        <dbReference type="Google" id="ProtNLM"/>
    </source>
</evidence>
<gene>
    <name evidence="2" type="ORF">BCR38DRAFT_421760</name>
</gene>
<dbReference type="SUPFAM" id="SSF50630">
    <property type="entry name" value="Acid proteases"/>
    <property type="match status" value="1"/>
</dbReference>
<feature type="compositionally biased region" description="Low complexity" evidence="1">
    <location>
        <begin position="593"/>
        <end position="604"/>
    </location>
</feature>
<proteinExistence type="predicted"/>
<dbReference type="Proteomes" id="UP000193689">
    <property type="component" value="Unassembled WGS sequence"/>
</dbReference>
<dbReference type="CDD" id="cd00303">
    <property type="entry name" value="retropepsin_like"/>
    <property type="match status" value="2"/>
</dbReference>
<sequence>MPFWSQEDMAREIGFLNARTGNVQTKINSLGPVIQRHIDKTLERINGADPDRSNFQWTVAQMDHQLLRIEPRSISLKHSKVAQNSKSKGTTFERVAVIAFFIREPRPGVDTQELWNNLNARRMPEQSLMSGALAQPSHMLSNYPAQANTSEPRRRLNLMRSMAHLRPTEATRFTSAARNFRVDGLINGVPIEANADTGSGFNAISKRLATSMNLTLEHGTARHVTLPSGRQMYSPGRITTQFSFLGEKKVYMLSCLVLPMAEDSLLLGSRFLRLTETFSKFKNRLKRIYSHDGRLSLNLLGDEHDFVSGYLNESQCLAIPDTGSDIMVISGAYAQECGLQIQRGARHKNLIRLIDGSEQLTDGIVNDLEWRFIWSETPIKCDFHVIDELPVNVILSSALVDERDVFAKYDVCFVEHDFIDGEAGIYGISLVDWKKREDIRRLEDLYAEDTNSAEPFSPGMIERERARRDEIRDRIAKLPPAIQPLDQDKEDLRQRSWETQFQAFREGQQTALATYGPNMLGAGGYRGPPQIMAPPGIKSTTATRGHEDENGNGTSDVDNQKRRFKNRMSLQNLRRPPCHASSSVGQVEIEQPRSLGRSASRLSGNLEQLRLERPQISGSRNQKTTQYHSIPRRQTYLTPQTEAAEESHGSAEF</sequence>
<dbReference type="GeneID" id="63775671"/>
<dbReference type="Gene3D" id="2.40.70.10">
    <property type="entry name" value="Acid Proteases"/>
    <property type="match status" value="2"/>
</dbReference>
<dbReference type="Pfam" id="PF13975">
    <property type="entry name" value="gag-asp_proteas"/>
    <property type="match status" value="1"/>
</dbReference>